<dbReference type="PANTHER" id="PTHR45947:SF3">
    <property type="entry name" value="SULFOQUINOVOSYL TRANSFERASE SQD2"/>
    <property type="match status" value="1"/>
</dbReference>
<keyword evidence="3" id="KW-1185">Reference proteome</keyword>
<keyword evidence="2" id="KW-0808">Transferase</keyword>
<dbReference type="CDD" id="cd03801">
    <property type="entry name" value="GT4_PimA-like"/>
    <property type="match status" value="1"/>
</dbReference>
<evidence type="ECO:0000313" key="3">
    <source>
        <dbReference type="Proteomes" id="UP000546464"/>
    </source>
</evidence>
<dbReference type="Gene3D" id="3.40.50.2000">
    <property type="entry name" value="Glycogen Phosphorylase B"/>
    <property type="match status" value="2"/>
</dbReference>
<evidence type="ECO:0000259" key="1">
    <source>
        <dbReference type="Pfam" id="PF00534"/>
    </source>
</evidence>
<comment type="caution">
    <text evidence="2">The sequence shown here is derived from an EMBL/GenBank/DDBJ whole genome shotgun (WGS) entry which is preliminary data.</text>
</comment>
<feature type="domain" description="Glycosyl transferase family 1" evidence="1">
    <location>
        <begin position="239"/>
        <end position="380"/>
    </location>
</feature>
<gene>
    <name evidence="2" type="ORF">H5P28_09780</name>
</gene>
<sequence>MILLSHPTGNENLRQAMRAMQEAGILYSFSTTIGLTADSKIESLPLPGQLKRQLAKRRYAIYAAQLRRSPWRELVRLALLNRPENSLTRHEIGPCSVDGVYRALDRKVARALRGKAGREAQAVYGYEDGCLEHFTVARERGLTTIYELPIAYGPYAHAMLAEEARRRPNWEPTLISTRDSARKLDRKRRELELADVVVCPSAFVEDSIPPELRAGKRLLRMPYGIDPVEAIPPYEPPLERPLRFLYAGSLSQRKGLADLFEAWNSAALPHTELHVMGSRLMPGAFYRELCPTAIFHGPRPRPEVLALMDACDVLVLPSLVEGRALVQLEALGRGLPLLITPNTGGDDLVEPGETGFITPARSPEALAERLAWFSQHRDELPRMHAACLKKAATVSWERYREQLSGALVNILEDRAHG</sequence>
<accession>A0A842HG43</accession>
<organism evidence="2 3">
    <name type="scientific">Ruficoccus amylovorans</name>
    <dbReference type="NCBI Taxonomy" id="1804625"/>
    <lineage>
        <taxon>Bacteria</taxon>
        <taxon>Pseudomonadati</taxon>
        <taxon>Verrucomicrobiota</taxon>
        <taxon>Opitutia</taxon>
        <taxon>Puniceicoccales</taxon>
        <taxon>Cerasicoccaceae</taxon>
        <taxon>Ruficoccus</taxon>
    </lineage>
</organism>
<dbReference type="PANTHER" id="PTHR45947">
    <property type="entry name" value="SULFOQUINOVOSYL TRANSFERASE SQD2"/>
    <property type="match status" value="1"/>
</dbReference>
<dbReference type="GO" id="GO:0016757">
    <property type="term" value="F:glycosyltransferase activity"/>
    <property type="evidence" value="ECO:0007669"/>
    <property type="project" value="InterPro"/>
</dbReference>
<protein>
    <submittedName>
        <fullName evidence="2">Glycosyltransferase family 4 protein</fullName>
    </submittedName>
</protein>
<dbReference type="Proteomes" id="UP000546464">
    <property type="component" value="Unassembled WGS sequence"/>
</dbReference>
<proteinExistence type="predicted"/>
<reference evidence="2 3" key="1">
    <citation type="submission" date="2020-07" db="EMBL/GenBank/DDBJ databases">
        <authorList>
            <person name="Feng X."/>
        </authorList>
    </citation>
    <scope>NUCLEOTIDE SEQUENCE [LARGE SCALE GENOMIC DNA]</scope>
    <source>
        <strain evidence="2 3">JCM31066</strain>
    </source>
</reference>
<dbReference type="AlphaFoldDB" id="A0A842HG43"/>
<dbReference type="SUPFAM" id="SSF53756">
    <property type="entry name" value="UDP-Glycosyltransferase/glycogen phosphorylase"/>
    <property type="match status" value="1"/>
</dbReference>
<name>A0A842HG43_9BACT</name>
<dbReference type="InterPro" id="IPR001296">
    <property type="entry name" value="Glyco_trans_1"/>
</dbReference>
<dbReference type="RefSeq" id="WP_185675528.1">
    <property type="nucleotide sequence ID" value="NZ_JACHVB010000025.1"/>
</dbReference>
<dbReference type="Pfam" id="PF00534">
    <property type="entry name" value="Glycos_transf_1"/>
    <property type="match status" value="1"/>
</dbReference>
<evidence type="ECO:0000313" key="2">
    <source>
        <dbReference type="EMBL" id="MBC2594547.1"/>
    </source>
</evidence>
<dbReference type="EMBL" id="JACHVB010000025">
    <property type="protein sequence ID" value="MBC2594547.1"/>
    <property type="molecule type" value="Genomic_DNA"/>
</dbReference>
<dbReference type="InterPro" id="IPR050194">
    <property type="entry name" value="Glycosyltransferase_grp1"/>
</dbReference>